<dbReference type="InterPro" id="IPR041920">
    <property type="entry name" value="ROS/MUCR_sf"/>
</dbReference>
<keyword evidence="4" id="KW-1185">Reference proteome</keyword>
<dbReference type="InterPro" id="IPR008807">
    <property type="entry name" value="ROS_MUCR"/>
</dbReference>
<name>A0A0J8APD1_9SPHN</name>
<dbReference type="Gene3D" id="1.10.10.1550">
    <property type="entry name" value="ROS/MUCR transcriptional regulator protein"/>
    <property type="match status" value="1"/>
</dbReference>
<dbReference type="Proteomes" id="UP000052268">
    <property type="component" value="Unassembled WGS sequence"/>
</dbReference>
<comment type="similarity">
    <text evidence="1">Belongs to the ros/MucR family.</text>
</comment>
<protein>
    <submittedName>
        <fullName evidence="3">Alginate regulatory protein</fullName>
    </submittedName>
</protein>
<proteinExistence type="inferred from homology"/>
<dbReference type="GO" id="GO:0003677">
    <property type="term" value="F:DNA binding"/>
    <property type="evidence" value="ECO:0007669"/>
    <property type="project" value="InterPro"/>
</dbReference>
<accession>A0A0J8APD1</accession>
<dbReference type="OrthoDB" id="9809693at2"/>
<dbReference type="AlphaFoldDB" id="A0A0J8APD1"/>
<dbReference type="GO" id="GO:0008270">
    <property type="term" value="F:zinc ion binding"/>
    <property type="evidence" value="ECO:0007669"/>
    <property type="project" value="InterPro"/>
</dbReference>
<feature type="region of interest" description="Disordered" evidence="2">
    <location>
        <begin position="144"/>
        <end position="239"/>
    </location>
</feature>
<comment type="caution">
    <text evidence="3">The sequence shown here is derived from an EMBL/GenBank/DDBJ whole genome shotgun (WGS) entry which is preliminary data.</text>
</comment>
<evidence type="ECO:0000313" key="4">
    <source>
        <dbReference type="Proteomes" id="UP000052268"/>
    </source>
</evidence>
<organism evidence="3 4">
    <name type="scientific">Novosphingobium barchaimii LL02</name>
    <dbReference type="NCBI Taxonomy" id="1114963"/>
    <lineage>
        <taxon>Bacteria</taxon>
        <taxon>Pseudomonadati</taxon>
        <taxon>Pseudomonadota</taxon>
        <taxon>Alphaproteobacteria</taxon>
        <taxon>Sphingomonadales</taxon>
        <taxon>Sphingomonadaceae</taxon>
        <taxon>Novosphingobium</taxon>
    </lineage>
</organism>
<evidence type="ECO:0000313" key="3">
    <source>
        <dbReference type="EMBL" id="KMS56335.1"/>
    </source>
</evidence>
<dbReference type="GO" id="GO:0006355">
    <property type="term" value="P:regulation of DNA-templated transcription"/>
    <property type="evidence" value="ECO:0007669"/>
    <property type="project" value="InterPro"/>
</dbReference>
<evidence type="ECO:0000256" key="2">
    <source>
        <dbReference type="SAM" id="MobiDB-lite"/>
    </source>
</evidence>
<dbReference type="PATRIC" id="fig|1114963.3.peg.1903"/>
<dbReference type="Pfam" id="PF05443">
    <property type="entry name" value="ROS_MUCR"/>
    <property type="match status" value="1"/>
</dbReference>
<gene>
    <name evidence="3" type="ORF">V474_15380</name>
</gene>
<dbReference type="EMBL" id="JACU01000004">
    <property type="protein sequence ID" value="KMS56335.1"/>
    <property type="molecule type" value="Genomic_DNA"/>
</dbReference>
<reference evidence="3 4" key="1">
    <citation type="journal article" date="2015" name="G3 (Bethesda)">
        <title>Insights into Ongoing Evolution of the Hexachlorocyclohexane Catabolic Pathway from Comparative Genomics of Ten Sphingomonadaceae Strains.</title>
        <authorList>
            <person name="Pearce S.L."/>
            <person name="Oakeshott J.G."/>
            <person name="Pandey G."/>
        </authorList>
    </citation>
    <scope>NUCLEOTIDE SEQUENCE [LARGE SCALE GENOMIC DNA]</scope>
    <source>
        <strain evidence="3 4">LL02</strain>
    </source>
</reference>
<sequence>MPETEQLDLTTLTVQLLSAYVANNIVASTELAGLIQTTRAALTGQVEPDPVSVPEYVPAVSVRKSLASRDHLLSLIDGKPYKTLKRHLASNGLTPAEYRERYNLPKDYPIVAPAYSEMRREVSVRLGLGRRPSAASTVAAPAAEAAPAPAAAPKAKAATKASASKKPSAPKVKTVPPANAEATVVADAPAKPSRAKAKATIEDSPANAPEPSAMAPANTTAEPKARRARMARPKSAPEA</sequence>
<evidence type="ECO:0000256" key="1">
    <source>
        <dbReference type="ARBA" id="ARBA00007031"/>
    </source>
</evidence>
<feature type="compositionally biased region" description="Low complexity" evidence="2">
    <location>
        <begin position="144"/>
        <end position="178"/>
    </location>
</feature>